<evidence type="ECO:0000313" key="1">
    <source>
        <dbReference type="EMBL" id="RAS58958.1"/>
    </source>
</evidence>
<dbReference type="RefSeq" id="WP_112232283.1">
    <property type="nucleotide sequence ID" value="NZ_QLTT01000016.1"/>
</dbReference>
<evidence type="ECO:0008006" key="3">
    <source>
        <dbReference type="Google" id="ProtNLM"/>
    </source>
</evidence>
<name>A0ABX9DV50_9PSEU</name>
<comment type="caution">
    <text evidence="1">The sequence shown here is derived from an EMBL/GenBank/DDBJ whole genome shotgun (WGS) entry which is preliminary data.</text>
</comment>
<protein>
    <recommendedName>
        <fullName evidence="3">ATP-binding protein</fullName>
    </recommendedName>
</protein>
<sequence length="467" mass="51582">MISPDTYFGEADAATASTTTLTAHHVFRSIEDRLKWRTAASGVQVIVGVKGSGKTDLRRYLATTDQIATLNLDADHAYLGLNAATVKESSGRTKNAIATVLLREFAHRISESAPAGNATARKLKAALDASTATLRRVTGAMDVSIAGINLRLADLLKREEGNLVQVAIEKLMADVLAALESKRGAIMIDDVEDVFPGTIENPLFLEGVVRAVSDINTRGKDRVHVLLFVKHGLWRSWYENQREYDRVRHAIGFLSWDHQALIELVARRIAYREGIDIGPGDLDVSSLWARKFTWTGDPEIFMRYCTQYCVSGPRDMITLCNLAAARAGRERIGQQHLAACLGDFAQDKVYNLNADYGDTYPNISQFVEKVFQGVAATMTGADLAQLMDSRALLVPSVDEQFRHLRWYSTATRERLATIMYEIGVIGYESPQGRIHAIEDRSLPTADLLSKEAISVHPAFRPHLAIGP</sequence>
<dbReference type="InterPro" id="IPR027417">
    <property type="entry name" value="P-loop_NTPase"/>
</dbReference>
<keyword evidence="2" id="KW-1185">Reference proteome</keyword>
<dbReference type="SUPFAM" id="SSF52540">
    <property type="entry name" value="P-loop containing nucleoside triphosphate hydrolases"/>
    <property type="match status" value="1"/>
</dbReference>
<dbReference type="Proteomes" id="UP000248714">
    <property type="component" value="Unassembled WGS sequence"/>
</dbReference>
<dbReference type="EMBL" id="QLTT01000016">
    <property type="protein sequence ID" value="RAS58958.1"/>
    <property type="molecule type" value="Genomic_DNA"/>
</dbReference>
<organism evidence="1 2">
    <name type="scientific">Lentzea atacamensis</name>
    <dbReference type="NCBI Taxonomy" id="531938"/>
    <lineage>
        <taxon>Bacteria</taxon>
        <taxon>Bacillati</taxon>
        <taxon>Actinomycetota</taxon>
        <taxon>Actinomycetes</taxon>
        <taxon>Pseudonocardiales</taxon>
        <taxon>Pseudonocardiaceae</taxon>
        <taxon>Lentzea</taxon>
    </lineage>
</organism>
<reference evidence="1 2" key="1">
    <citation type="submission" date="2018-06" db="EMBL/GenBank/DDBJ databases">
        <title>Genomic Encyclopedia of Type Strains, Phase IV (KMG-IV): sequencing the most valuable type-strain genomes for metagenomic binning, comparative biology and taxonomic classification.</title>
        <authorList>
            <person name="Goeker M."/>
        </authorList>
    </citation>
    <scope>NUCLEOTIDE SEQUENCE [LARGE SCALE GENOMIC DNA]</scope>
    <source>
        <strain evidence="1 2">DSM 45479</strain>
    </source>
</reference>
<evidence type="ECO:0000313" key="2">
    <source>
        <dbReference type="Proteomes" id="UP000248714"/>
    </source>
</evidence>
<gene>
    <name evidence="1" type="ORF">C8D87_11611</name>
</gene>
<accession>A0ABX9DV50</accession>
<proteinExistence type="predicted"/>
<dbReference type="NCBIfam" id="NF047389">
    <property type="entry name" value="ATPase_Sll1717"/>
    <property type="match status" value="1"/>
</dbReference>
<dbReference type="InterPro" id="IPR059206">
    <property type="entry name" value="Sll1717-like"/>
</dbReference>